<name>A0A6J6UYW3_9ZZZZ</name>
<dbReference type="AlphaFoldDB" id="A0A6J6UYW3"/>
<proteinExistence type="predicted"/>
<dbReference type="EMBL" id="CAFAZX010000044">
    <property type="protein sequence ID" value="CAB4843427.1"/>
    <property type="molecule type" value="Genomic_DNA"/>
</dbReference>
<dbReference type="EMBL" id="CAEZZR010000008">
    <property type="protein sequence ID" value="CAB4765012.1"/>
    <property type="molecule type" value="Genomic_DNA"/>
</dbReference>
<dbReference type="InterPro" id="IPR036116">
    <property type="entry name" value="FN3_sf"/>
</dbReference>
<dbReference type="SUPFAM" id="SSF49265">
    <property type="entry name" value="Fibronectin type III"/>
    <property type="match status" value="1"/>
</dbReference>
<evidence type="ECO:0000313" key="2">
    <source>
        <dbReference type="EMBL" id="CAB4765012.1"/>
    </source>
</evidence>
<organism evidence="2">
    <name type="scientific">freshwater metagenome</name>
    <dbReference type="NCBI Taxonomy" id="449393"/>
    <lineage>
        <taxon>unclassified sequences</taxon>
        <taxon>metagenomes</taxon>
        <taxon>ecological metagenomes</taxon>
    </lineage>
</organism>
<feature type="compositionally biased region" description="Low complexity" evidence="1">
    <location>
        <begin position="18"/>
        <end position="49"/>
    </location>
</feature>
<dbReference type="InterPro" id="IPR013783">
    <property type="entry name" value="Ig-like_fold"/>
</dbReference>
<reference evidence="2" key="1">
    <citation type="submission" date="2020-05" db="EMBL/GenBank/DDBJ databases">
        <authorList>
            <person name="Chiriac C."/>
            <person name="Salcher M."/>
            <person name="Ghai R."/>
            <person name="Kavagutti S V."/>
        </authorList>
    </citation>
    <scope>NUCLEOTIDE SEQUENCE</scope>
</reference>
<evidence type="ECO:0000256" key="1">
    <source>
        <dbReference type="SAM" id="MobiDB-lite"/>
    </source>
</evidence>
<protein>
    <submittedName>
        <fullName evidence="2">Unannotated protein</fullName>
    </submittedName>
</protein>
<sequence>MLALIVISKSNKSDDDAAPAASPSTIATASATPTESASESAMPSESPAATVVTVEAPSGIVAHYTATGATVFWKAPSAVEGLTGYTVELSVSNGPWKIAATVPATQLSLDITKSESTKGTWTSVRVSSVYSDSQTAAGKVFGLPGLFS</sequence>
<accession>A0A6J6UYW3</accession>
<gene>
    <name evidence="2" type="ORF">UFOPK2907_00153</name>
    <name evidence="3" type="ORF">UFOPK3241_00849</name>
</gene>
<feature type="region of interest" description="Disordered" evidence="1">
    <location>
        <begin position="7"/>
        <end position="49"/>
    </location>
</feature>
<evidence type="ECO:0000313" key="3">
    <source>
        <dbReference type="EMBL" id="CAB4843427.1"/>
    </source>
</evidence>
<dbReference type="Gene3D" id="2.60.40.10">
    <property type="entry name" value="Immunoglobulins"/>
    <property type="match status" value="1"/>
</dbReference>